<sequence length="122" mass="13883">MAENLERDDRSKSRRKTKATGFSLSNNAVESEKSQREKENEDVKDIISRLDESLVRKLAIRSLRRGIGSMDYMDTFLIMEDDLDDTENVGELWQSSTERPHDETSTQDACNSQNPGSDPDPT</sequence>
<dbReference type="Proteomes" id="UP001152795">
    <property type="component" value="Unassembled WGS sequence"/>
</dbReference>
<feature type="compositionally biased region" description="Polar residues" evidence="1">
    <location>
        <begin position="106"/>
        <end position="116"/>
    </location>
</feature>
<feature type="compositionally biased region" description="Polar residues" evidence="1">
    <location>
        <begin position="20"/>
        <end position="29"/>
    </location>
</feature>
<evidence type="ECO:0000313" key="3">
    <source>
        <dbReference type="Proteomes" id="UP001152795"/>
    </source>
</evidence>
<comment type="caution">
    <text evidence="2">The sequence shown here is derived from an EMBL/GenBank/DDBJ whole genome shotgun (WGS) entry which is preliminary data.</text>
</comment>
<keyword evidence="3" id="KW-1185">Reference proteome</keyword>
<reference evidence="2" key="1">
    <citation type="submission" date="2020-04" db="EMBL/GenBank/DDBJ databases">
        <authorList>
            <person name="Alioto T."/>
            <person name="Alioto T."/>
            <person name="Gomez Garrido J."/>
        </authorList>
    </citation>
    <scope>NUCLEOTIDE SEQUENCE</scope>
    <source>
        <strain evidence="2">A484AB</strain>
    </source>
</reference>
<proteinExistence type="predicted"/>
<feature type="region of interest" description="Disordered" evidence="1">
    <location>
        <begin position="88"/>
        <end position="122"/>
    </location>
</feature>
<feature type="region of interest" description="Disordered" evidence="1">
    <location>
        <begin position="1"/>
        <end position="42"/>
    </location>
</feature>
<name>A0A7D9DEE8_PARCT</name>
<gene>
    <name evidence="2" type="ORF">PACLA_8A011796</name>
</gene>
<feature type="compositionally biased region" description="Basic and acidic residues" evidence="1">
    <location>
        <begin position="30"/>
        <end position="42"/>
    </location>
</feature>
<accession>A0A7D9DEE8</accession>
<dbReference type="OrthoDB" id="5990426at2759"/>
<organism evidence="2 3">
    <name type="scientific">Paramuricea clavata</name>
    <name type="common">Red gorgonian</name>
    <name type="synonym">Violescent sea-whip</name>
    <dbReference type="NCBI Taxonomy" id="317549"/>
    <lineage>
        <taxon>Eukaryota</taxon>
        <taxon>Metazoa</taxon>
        <taxon>Cnidaria</taxon>
        <taxon>Anthozoa</taxon>
        <taxon>Octocorallia</taxon>
        <taxon>Malacalcyonacea</taxon>
        <taxon>Plexauridae</taxon>
        <taxon>Paramuricea</taxon>
    </lineage>
</organism>
<evidence type="ECO:0000313" key="2">
    <source>
        <dbReference type="EMBL" id="CAB3982794.1"/>
    </source>
</evidence>
<dbReference type="AlphaFoldDB" id="A0A7D9DEE8"/>
<feature type="compositionally biased region" description="Basic and acidic residues" evidence="1">
    <location>
        <begin position="1"/>
        <end position="11"/>
    </location>
</feature>
<evidence type="ECO:0000256" key="1">
    <source>
        <dbReference type="SAM" id="MobiDB-lite"/>
    </source>
</evidence>
<protein>
    <submittedName>
        <fullName evidence="2">Uncharacterized protein</fullName>
    </submittedName>
</protein>
<dbReference type="EMBL" id="CACRXK020000542">
    <property type="protein sequence ID" value="CAB3982794.1"/>
    <property type="molecule type" value="Genomic_DNA"/>
</dbReference>